<dbReference type="AlphaFoldDB" id="A0A975BRW2"/>
<organism evidence="1 2">
    <name type="scientific">Desulfonema magnum</name>
    <dbReference type="NCBI Taxonomy" id="45655"/>
    <lineage>
        <taxon>Bacteria</taxon>
        <taxon>Pseudomonadati</taxon>
        <taxon>Thermodesulfobacteriota</taxon>
        <taxon>Desulfobacteria</taxon>
        <taxon>Desulfobacterales</taxon>
        <taxon>Desulfococcaceae</taxon>
        <taxon>Desulfonema</taxon>
    </lineage>
</organism>
<dbReference type="EMBL" id="CP061800">
    <property type="protein sequence ID" value="QTA90302.1"/>
    <property type="molecule type" value="Genomic_DNA"/>
</dbReference>
<protein>
    <submittedName>
        <fullName evidence="1">Uncharacterized protein</fullName>
    </submittedName>
</protein>
<reference evidence="1" key="1">
    <citation type="journal article" date="2021" name="Microb. Physiol.">
        <title>Proteogenomic Insights into the Physiology of Marine, Sulfate-Reducing, Filamentous Desulfonema limicola and Desulfonema magnum.</title>
        <authorList>
            <person name="Schnaars V."/>
            <person name="Wohlbrand L."/>
            <person name="Scheve S."/>
            <person name="Hinrichs C."/>
            <person name="Reinhardt R."/>
            <person name="Rabus R."/>
        </authorList>
    </citation>
    <scope>NUCLEOTIDE SEQUENCE</scope>
    <source>
        <strain evidence="1">4be13</strain>
    </source>
</reference>
<evidence type="ECO:0000313" key="2">
    <source>
        <dbReference type="Proteomes" id="UP000663722"/>
    </source>
</evidence>
<keyword evidence="2" id="KW-1185">Reference proteome</keyword>
<sequence length="70" mass="8241">MSCYIFKNKYASELFYKNHSKTLFYRYIRGKKLNLIHCKKNSVSLKINPLNTFPFGPLCFKVLLKIVSCS</sequence>
<evidence type="ECO:0000313" key="1">
    <source>
        <dbReference type="EMBL" id="QTA90302.1"/>
    </source>
</evidence>
<dbReference type="Proteomes" id="UP000663722">
    <property type="component" value="Chromosome"/>
</dbReference>
<accession>A0A975BRW2</accession>
<name>A0A975BRW2_9BACT</name>
<gene>
    <name evidence="1" type="ORF">dnm_063630</name>
</gene>
<dbReference type="KEGG" id="dmm:dnm_063630"/>
<proteinExistence type="predicted"/>